<dbReference type="PANTHER" id="PTHR13016:SF0">
    <property type="entry name" value="AMME SYNDROME CANDIDATE GENE 1 PROTEIN"/>
    <property type="match status" value="1"/>
</dbReference>
<gene>
    <name evidence="3" type="primary">AMMECR1</name>
    <name evidence="3" type="ORF">GZH46_03005</name>
</gene>
<organism evidence="3 4">
    <name type="scientific">Fragariocoptes setiger</name>
    <dbReference type="NCBI Taxonomy" id="1670756"/>
    <lineage>
        <taxon>Eukaryota</taxon>
        <taxon>Metazoa</taxon>
        <taxon>Ecdysozoa</taxon>
        <taxon>Arthropoda</taxon>
        <taxon>Chelicerata</taxon>
        <taxon>Arachnida</taxon>
        <taxon>Acari</taxon>
        <taxon>Acariformes</taxon>
        <taxon>Trombidiformes</taxon>
        <taxon>Prostigmata</taxon>
        <taxon>Eupodina</taxon>
        <taxon>Eriophyoidea</taxon>
        <taxon>Phytoptidae</taxon>
        <taxon>Fragariocoptes</taxon>
    </lineage>
</organism>
<name>A0ABQ7S530_9ACAR</name>
<dbReference type="Pfam" id="PF01871">
    <property type="entry name" value="AMMECR1"/>
    <property type="match status" value="1"/>
</dbReference>
<accession>A0ABQ7S530</accession>
<dbReference type="NCBIfam" id="TIGR00296">
    <property type="entry name" value="TIGR00296 family protein"/>
    <property type="match status" value="1"/>
</dbReference>
<dbReference type="Proteomes" id="UP000825002">
    <property type="component" value="Unassembled WGS sequence"/>
</dbReference>
<feature type="region of interest" description="Disordered" evidence="1">
    <location>
        <begin position="1"/>
        <end position="31"/>
    </location>
</feature>
<feature type="non-terminal residue" evidence="3">
    <location>
        <position position="1"/>
    </location>
</feature>
<dbReference type="Gene3D" id="3.30.700.20">
    <property type="entry name" value="Hypothetical protein ph0010, domain 1"/>
    <property type="match status" value="1"/>
</dbReference>
<sequence>MKKRSANGTNHSAETSIQMDHSSGPARSLDSPSKNGHVISLDMCFFCFDVLISYLNRFPPPETPCFTNESFPLFVTWELGKDKSLRGCIGTFNAMNLHNGLREYALTSAIRDQRFDPIARDELANLHVSVSILRHFEDANDYLDWQIGIHGIRIEFYSDSGSKRSATYLPEVAPEQGWNHVQTIDSLLRKSGYKGAITADIRKSIRLTRYQSEKLTASYNDYKCWRSQTNGSTANYVYE</sequence>
<dbReference type="InterPro" id="IPR023473">
    <property type="entry name" value="AMMECR1"/>
</dbReference>
<protein>
    <submittedName>
        <fullName evidence="3">AMME syndrome candidate 1-like protein</fullName>
    </submittedName>
</protein>
<feature type="domain" description="AMMECR1" evidence="2">
    <location>
        <begin position="32"/>
        <end position="226"/>
    </location>
</feature>
<feature type="compositionally biased region" description="Polar residues" evidence="1">
    <location>
        <begin position="1"/>
        <end position="21"/>
    </location>
</feature>
<dbReference type="SUPFAM" id="SSF143447">
    <property type="entry name" value="AMMECR1-like"/>
    <property type="match status" value="1"/>
</dbReference>
<dbReference type="PANTHER" id="PTHR13016">
    <property type="entry name" value="AMMECR1 HOMOLOG"/>
    <property type="match status" value="1"/>
</dbReference>
<dbReference type="InterPro" id="IPR002733">
    <property type="entry name" value="AMMECR1_domain"/>
</dbReference>
<dbReference type="InterPro" id="IPR036071">
    <property type="entry name" value="AMMECR1_dom_sf"/>
</dbReference>
<reference evidence="3 4" key="1">
    <citation type="submission" date="2020-10" db="EMBL/GenBank/DDBJ databases">
        <authorList>
            <person name="Klimov P.B."/>
            <person name="Dyachkov S.M."/>
            <person name="Chetverikov P.E."/>
        </authorList>
    </citation>
    <scope>NUCLEOTIDE SEQUENCE [LARGE SCALE GENOMIC DNA]</scope>
    <source>
        <strain evidence="3">BMOC 18-1129-001#AD2665</strain>
        <tissue evidence="3">Entire mites</tissue>
    </source>
</reference>
<evidence type="ECO:0000313" key="4">
    <source>
        <dbReference type="Proteomes" id="UP000825002"/>
    </source>
</evidence>
<comment type="caution">
    <text evidence="3">The sequence shown here is derived from an EMBL/GenBank/DDBJ whole genome shotgun (WGS) entry which is preliminary data.</text>
</comment>
<proteinExistence type="predicted"/>
<dbReference type="EMBL" id="JAIFTH010001570">
    <property type="protein sequence ID" value="KAG9508496.1"/>
    <property type="molecule type" value="Genomic_DNA"/>
</dbReference>
<keyword evidence="4" id="KW-1185">Reference proteome</keyword>
<dbReference type="InterPro" id="IPR027485">
    <property type="entry name" value="AMMECR1_N"/>
</dbReference>
<evidence type="ECO:0000256" key="1">
    <source>
        <dbReference type="SAM" id="MobiDB-lite"/>
    </source>
</evidence>
<evidence type="ECO:0000259" key="2">
    <source>
        <dbReference type="PROSITE" id="PS51112"/>
    </source>
</evidence>
<evidence type="ECO:0000313" key="3">
    <source>
        <dbReference type="EMBL" id="KAG9508496.1"/>
    </source>
</evidence>
<dbReference type="PROSITE" id="PS51112">
    <property type="entry name" value="AMMECR1"/>
    <property type="match status" value="1"/>
</dbReference>